<name>A0AA38LRD4_9TREE</name>
<evidence type="ECO:0000313" key="6">
    <source>
        <dbReference type="EMBL" id="KAI9632850.1"/>
    </source>
</evidence>
<dbReference type="Pfam" id="PF01494">
    <property type="entry name" value="FAD_binding_3"/>
    <property type="match status" value="1"/>
</dbReference>
<dbReference type="GO" id="GO:0004497">
    <property type="term" value="F:monooxygenase activity"/>
    <property type="evidence" value="ECO:0007669"/>
    <property type="project" value="UniProtKB-KW"/>
</dbReference>
<proteinExistence type="predicted"/>
<dbReference type="PANTHER" id="PTHR46972">
    <property type="entry name" value="MONOOXYGENASE ASQM-RELATED"/>
    <property type="match status" value="1"/>
</dbReference>
<dbReference type="InterPro" id="IPR036188">
    <property type="entry name" value="FAD/NAD-bd_sf"/>
</dbReference>
<dbReference type="InterPro" id="IPR002938">
    <property type="entry name" value="FAD-bd"/>
</dbReference>
<dbReference type="EMBL" id="JAKWFO010000014">
    <property type="protein sequence ID" value="KAI9632850.1"/>
    <property type="molecule type" value="Genomic_DNA"/>
</dbReference>
<dbReference type="GO" id="GO:0071949">
    <property type="term" value="F:FAD binding"/>
    <property type="evidence" value="ECO:0007669"/>
    <property type="project" value="InterPro"/>
</dbReference>
<evidence type="ECO:0000259" key="5">
    <source>
        <dbReference type="Pfam" id="PF01494"/>
    </source>
</evidence>
<organism evidence="6 7">
    <name type="scientific">Dioszegia hungarica</name>
    <dbReference type="NCBI Taxonomy" id="4972"/>
    <lineage>
        <taxon>Eukaryota</taxon>
        <taxon>Fungi</taxon>
        <taxon>Dikarya</taxon>
        <taxon>Basidiomycota</taxon>
        <taxon>Agaricomycotina</taxon>
        <taxon>Tremellomycetes</taxon>
        <taxon>Tremellales</taxon>
        <taxon>Bulleribasidiaceae</taxon>
        <taxon>Dioszegia</taxon>
    </lineage>
</organism>
<feature type="domain" description="FAD-binding" evidence="5">
    <location>
        <begin position="6"/>
        <end position="176"/>
    </location>
</feature>
<gene>
    <name evidence="6" type="ORF">MKK02DRAFT_20636</name>
</gene>
<evidence type="ECO:0000256" key="3">
    <source>
        <dbReference type="ARBA" id="ARBA00023002"/>
    </source>
</evidence>
<keyword evidence="1" id="KW-0285">Flavoprotein</keyword>
<keyword evidence="7" id="KW-1185">Reference proteome</keyword>
<reference evidence="6" key="1">
    <citation type="journal article" date="2022" name="G3 (Bethesda)">
        <title>High quality genome of the basidiomycete yeast Dioszegia hungarica PDD-24b-2 isolated from cloud water.</title>
        <authorList>
            <person name="Jarrige D."/>
            <person name="Haridas S."/>
            <person name="Bleykasten-Grosshans C."/>
            <person name="Joly M."/>
            <person name="Nadalig T."/>
            <person name="Sancelme M."/>
            <person name="Vuilleumier S."/>
            <person name="Grigoriev I.V."/>
            <person name="Amato P."/>
            <person name="Bringel F."/>
        </authorList>
    </citation>
    <scope>NUCLEOTIDE SEQUENCE</scope>
    <source>
        <strain evidence="6">PDD-24b-2</strain>
    </source>
</reference>
<evidence type="ECO:0000256" key="4">
    <source>
        <dbReference type="ARBA" id="ARBA00023033"/>
    </source>
</evidence>
<sequence length="419" mass="44958">MFTPRIIITGAGPGGLALARLLHLRNIPTTLLDLRSRPTISELERPSGMLDLHEDTGLATIQACGLERGFKEALGDCSEAVRIRTPSGKLLFSDEGEGANRPEIPRASLVDLLVRSIPDRAVRWGTKVSGLRTEQTGPDGTEAVVSLADGGEMRADLVIGADGAWSKTRRLLTSSTPIYTGIQYITATARHITRSHPHLLEIIGSGSSFALGSGHGIMTHRGPQDSMRVYIAIKTPEEHWAEKVGLRGASARTAGEAVLSDPDLFRDWAPELREVIQVACEADTKDGYNSALDIKPIYTLPHKELWPAQAGVTVLGDAAHLMAPNGEGVNTALADALDLSRLLGDPFEAETAAEWQAAVAPKLREYEKLMHERAARSFADTEELLGIMHGENGAEAMTAMFEGFGMGSGEAQAAVEMSK</sequence>
<keyword evidence="3" id="KW-0560">Oxidoreductase</keyword>
<evidence type="ECO:0000256" key="2">
    <source>
        <dbReference type="ARBA" id="ARBA00022827"/>
    </source>
</evidence>
<dbReference type="GeneID" id="77725491"/>
<dbReference type="AlphaFoldDB" id="A0AA38LRD4"/>
<protein>
    <submittedName>
        <fullName evidence="6">Salicylate hydroxylase</fullName>
    </submittedName>
</protein>
<evidence type="ECO:0000256" key="1">
    <source>
        <dbReference type="ARBA" id="ARBA00022630"/>
    </source>
</evidence>
<dbReference type="PANTHER" id="PTHR46972:SF1">
    <property type="entry name" value="FAD DEPENDENT OXIDOREDUCTASE DOMAIN-CONTAINING PROTEIN"/>
    <property type="match status" value="1"/>
</dbReference>
<accession>A0AA38LRD4</accession>
<keyword evidence="2" id="KW-0274">FAD</keyword>
<dbReference type="Proteomes" id="UP001164286">
    <property type="component" value="Unassembled WGS sequence"/>
</dbReference>
<dbReference type="RefSeq" id="XP_052942627.1">
    <property type="nucleotide sequence ID" value="XM_053086290.1"/>
</dbReference>
<comment type="caution">
    <text evidence="6">The sequence shown here is derived from an EMBL/GenBank/DDBJ whole genome shotgun (WGS) entry which is preliminary data.</text>
</comment>
<keyword evidence="4" id="KW-0503">Monooxygenase</keyword>
<dbReference type="SUPFAM" id="SSF51905">
    <property type="entry name" value="FAD/NAD(P)-binding domain"/>
    <property type="match status" value="1"/>
</dbReference>
<evidence type="ECO:0000313" key="7">
    <source>
        <dbReference type="Proteomes" id="UP001164286"/>
    </source>
</evidence>
<dbReference type="PRINTS" id="PR00420">
    <property type="entry name" value="RNGMNOXGNASE"/>
</dbReference>
<dbReference type="Gene3D" id="3.50.50.60">
    <property type="entry name" value="FAD/NAD(P)-binding domain"/>
    <property type="match status" value="1"/>
</dbReference>